<organism evidence="3 4">
    <name type="scientific">Rhodohalobacter sulfatireducens</name>
    <dbReference type="NCBI Taxonomy" id="2911366"/>
    <lineage>
        <taxon>Bacteria</taxon>
        <taxon>Pseudomonadati</taxon>
        <taxon>Balneolota</taxon>
        <taxon>Balneolia</taxon>
        <taxon>Balneolales</taxon>
        <taxon>Balneolaceae</taxon>
        <taxon>Rhodohalobacter</taxon>
    </lineage>
</organism>
<accession>A0ABS9KHQ0</accession>
<gene>
    <name evidence="3" type="ORF">L6773_17445</name>
</gene>
<keyword evidence="2" id="KW-0812">Transmembrane</keyword>
<name>A0ABS9KHQ0_9BACT</name>
<protein>
    <recommendedName>
        <fullName evidence="5">Cell division protein FtsL</fullName>
    </recommendedName>
</protein>
<keyword evidence="2" id="KW-1133">Transmembrane helix</keyword>
<dbReference type="EMBL" id="JAKLWS010000031">
    <property type="protein sequence ID" value="MCG2590365.1"/>
    <property type="molecule type" value="Genomic_DNA"/>
</dbReference>
<evidence type="ECO:0000313" key="4">
    <source>
        <dbReference type="Proteomes" id="UP001165366"/>
    </source>
</evidence>
<reference evidence="3" key="1">
    <citation type="submission" date="2022-01" db="EMBL/GenBank/DDBJ databases">
        <authorList>
            <person name="Wang Y."/>
        </authorList>
    </citation>
    <scope>NUCLEOTIDE SEQUENCE</scope>
    <source>
        <strain evidence="3">WB101</strain>
    </source>
</reference>
<keyword evidence="4" id="KW-1185">Reference proteome</keyword>
<evidence type="ECO:0000256" key="1">
    <source>
        <dbReference type="SAM" id="MobiDB-lite"/>
    </source>
</evidence>
<proteinExistence type="predicted"/>
<evidence type="ECO:0000313" key="3">
    <source>
        <dbReference type="EMBL" id="MCG2590365.1"/>
    </source>
</evidence>
<feature type="region of interest" description="Disordered" evidence="1">
    <location>
        <begin position="1"/>
        <end position="25"/>
    </location>
</feature>
<feature type="transmembrane region" description="Helical" evidence="2">
    <location>
        <begin position="63"/>
        <end position="82"/>
    </location>
</feature>
<evidence type="ECO:0008006" key="5">
    <source>
        <dbReference type="Google" id="ProtNLM"/>
    </source>
</evidence>
<dbReference type="Proteomes" id="UP001165366">
    <property type="component" value="Unassembled WGS sequence"/>
</dbReference>
<comment type="caution">
    <text evidence="3">The sequence shown here is derived from an EMBL/GenBank/DDBJ whole genome shotgun (WGS) entry which is preliminary data.</text>
</comment>
<keyword evidence="2" id="KW-0472">Membrane</keyword>
<sequence>MNVITPSKNKRKGISGGKPAKNKKKNFFDKAFNTDGSAPNHGRRIKDPKNKISNLPAFTPWKIVLAVFLIGFCGIIYISHVFNTQQTLTEVNQLEAEYNKALRIYQEKRLTYERLTGPKVIYQKARELGFVNAGPADQIIYIRTDTE</sequence>
<reference evidence="3" key="2">
    <citation type="submission" date="2024-05" db="EMBL/GenBank/DDBJ databases">
        <title>Rhodohalobacter halophilus gen. nov., sp. nov., a moderately halophilic member of the family Balneolaceae.</title>
        <authorList>
            <person name="Xia J."/>
        </authorList>
    </citation>
    <scope>NUCLEOTIDE SEQUENCE</scope>
    <source>
        <strain evidence="3">WB101</strain>
    </source>
</reference>
<dbReference type="RefSeq" id="WP_237855750.1">
    <property type="nucleotide sequence ID" value="NZ_JAKLWS010000031.1"/>
</dbReference>
<evidence type="ECO:0000256" key="2">
    <source>
        <dbReference type="SAM" id="Phobius"/>
    </source>
</evidence>